<reference evidence="10 11" key="1">
    <citation type="submission" date="2014-01" db="EMBL/GenBank/DDBJ databases">
        <authorList>
            <consortium name="DOE Joint Genome Institute"/>
            <person name="Anderson I."/>
            <person name="Huntemann M."/>
            <person name="Han J."/>
            <person name="Chen A."/>
            <person name="Kyrpides N."/>
            <person name="Mavromatis K."/>
            <person name="Markowitz V."/>
            <person name="Palaniappan K."/>
            <person name="Ivanova N."/>
            <person name="Schaumberg A."/>
            <person name="Pati A."/>
            <person name="Liolios K."/>
            <person name="Nordberg H.P."/>
            <person name="Cantor M.N."/>
            <person name="Hua S.X."/>
            <person name="Woyke T."/>
        </authorList>
    </citation>
    <scope>NUCLEOTIDE SEQUENCE [LARGE SCALE GENOMIC DNA]</scope>
    <source>
        <strain evidence="10 11">XH-48</strain>
    </source>
</reference>
<feature type="domain" description="PAS" evidence="8">
    <location>
        <begin position="309"/>
        <end position="379"/>
    </location>
</feature>
<dbReference type="SMART" id="SM00091">
    <property type="entry name" value="PAS"/>
    <property type="match status" value="4"/>
</dbReference>
<dbReference type="PROSITE" id="PS50109">
    <property type="entry name" value="HIS_KIN"/>
    <property type="match status" value="1"/>
</dbReference>
<dbReference type="InterPro" id="IPR003018">
    <property type="entry name" value="GAF"/>
</dbReference>
<dbReference type="InterPro" id="IPR005467">
    <property type="entry name" value="His_kinase_dom"/>
</dbReference>
<dbReference type="KEGG" id="hlr:HALLA_07140"/>
<dbReference type="eggNOG" id="arCOG02329">
    <property type="taxonomic scope" value="Archaea"/>
</dbReference>
<dbReference type="Gene3D" id="3.30.450.20">
    <property type="entry name" value="PAS domain"/>
    <property type="match status" value="4"/>
</dbReference>
<dbReference type="SMART" id="SM00086">
    <property type="entry name" value="PAC"/>
    <property type="match status" value="2"/>
</dbReference>
<dbReference type="InterPro" id="IPR036890">
    <property type="entry name" value="HATPase_C_sf"/>
</dbReference>
<dbReference type="eggNOG" id="arCOG02358">
    <property type="taxonomic scope" value="Archaea"/>
</dbReference>
<dbReference type="InterPro" id="IPR000014">
    <property type="entry name" value="PAS"/>
</dbReference>
<dbReference type="eggNOG" id="arCOG02350">
    <property type="taxonomic scope" value="Archaea"/>
</dbReference>
<gene>
    <name evidence="10" type="ORF">HALLA_07140</name>
</gene>
<dbReference type="Pfam" id="PF02518">
    <property type="entry name" value="HATPase_c"/>
    <property type="match status" value="1"/>
</dbReference>
<dbReference type="Pfam" id="PF01590">
    <property type="entry name" value="GAF"/>
    <property type="match status" value="1"/>
</dbReference>
<dbReference type="AlphaFoldDB" id="W0JNB1"/>
<dbReference type="PANTHER" id="PTHR43304">
    <property type="entry name" value="PHYTOCHROME-LIKE PROTEIN CPH1"/>
    <property type="match status" value="1"/>
</dbReference>
<dbReference type="SMART" id="SM00065">
    <property type="entry name" value="GAF"/>
    <property type="match status" value="2"/>
</dbReference>
<feature type="domain" description="Histidine kinase" evidence="7">
    <location>
        <begin position="855"/>
        <end position="1068"/>
    </location>
</feature>
<dbReference type="InterPro" id="IPR004358">
    <property type="entry name" value="Sig_transdc_His_kin-like_C"/>
</dbReference>
<dbReference type="OrthoDB" id="342253at2157"/>
<dbReference type="eggNOG" id="arCOG06796">
    <property type="taxonomic scope" value="Archaea"/>
</dbReference>
<dbReference type="eggNOG" id="arCOG02278">
    <property type="taxonomic scope" value="Archaea"/>
</dbReference>
<evidence type="ECO:0000259" key="8">
    <source>
        <dbReference type="PROSITE" id="PS50112"/>
    </source>
</evidence>
<keyword evidence="5 10" id="KW-0418">Kinase</keyword>
<dbReference type="InterPro" id="IPR003594">
    <property type="entry name" value="HATPase_dom"/>
</dbReference>
<evidence type="ECO:0000259" key="7">
    <source>
        <dbReference type="PROSITE" id="PS50109"/>
    </source>
</evidence>
<dbReference type="Pfam" id="PF00512">
    <property type="entry name" value="HisKA"/>
    <property type="match status" value="1"/>
</dbReference>
<keyword evidence="11" id="KW-1185">Reference proteome</keyword>
<dbReference type="EC" id="2.7.13.3" evidence="2"/>
<dbReference type="EMBL" id="CP007055">
    <property type="protein sequence ID" value="AHF98659.1"/>
    <property type="molecule type" value="Genomic_DNA"/>
</dbReference>
<accession>W0JNB1</accession>
<dbReference type="HOGENOM" id="CLU_000445_114_71_2"/>
<evidence type="ECO:0000256" key="3">
    <source>
        <dbReference type="ARBA" id="ARBA00022553"/>
    </source>
</evidence>
<dbReference type="PRINTS" id="PR00344">
    <property type="entry name" value="BCTRLSENSOR"/>
</dbReference>
<dbReference type="GO" id="GO:0000155">
    <property type="term" value="F:phosphorelay sensor kinase activity"/>
    <property type="evidence" value="ECO:0007669"/>
    <property type="project" value="InterPro"/>
</dbReference>
<keyword evidence="3" id="KW-0597">Phosphoprotein</keyword>
<dbReference type="InterPro" id="IPR003661">
    <property type="entry name" value="HisK_dim/P_dom"/>
</dbReference>
<dbReference type="Gene3D" id="1.10.287.130">
    <property type="match status" value="1"/>
</dbReference>
<dbReference type="InterPro" id="IPR000700">
    <property type="entry name" value="PAS-assoc_C"/>
</dbReference>
<dbReference type="NCBIfam" id="TIGR00229">
    <property type="entry name" value="sensory_box"/>
    <property type="match status" value="3"/>
</dbReference>
<feature type="domain" description="PAC" evidence="9">
    <location>
        <begin position="263"/>
        <end position="315"/>
    </location>
</feature>
<evidence type="ECO:0000256" key="4">
    <source>
        <dbReference type="ARBA" id="ARBA00022679"/>
    </source>
</evidence>
<evidence type="ECO:0000313" key="11">
    <source>
        <dbReference type="Proteomes" id="UP000019024"/>
    </source>
</evidence>
<dbReference type="eggNOG" id="arCOG02369">
    <property type="taxonomic scope" value="Archaea"/>
</dbReference>
<dbReference type="Gene3D" id="3.30.450.40">
    <property type="match status" value="2"/>
</dbReference>
<dbReference type="RefSeq" id="WP_049951867.1">
    <property type="nucleotide sequence ID" value="NZ_CP007055.1"/>
</dbReference>
<dbReference type="InterPro" id="IPR013656">
    <property type="entry name" value="PAS_4"/>
</dbReference>
<name>W0JNB1_9EURY</name>
<dbReference type="Proteomes" id="UP000019024">
    <property type="component" value="Chromosome"/>
</dbReference>
<evidence type="ECO:0000256" key="2">
    <source>
        <dbReference type="ARBA" id="ARBA00012438"/>
    </source>
</evidence>
<proteinExistence type="predicted"/>
<dbReference type="CDD" id="cd00130">
    <property type="entry name" value="PAS"/>
    <property type="match status" value="3"/>
</dbReference>
<dbReference type="InterPro" id="IPR035965">
    <property type="entry name" value="PAS-like_dom_sf"/>
</dbReference>
<dbReference type="InterPro" id="IPR001610">
    <property type="entry name" value="PAC"/>
</dbReference>
<dbReference type="PATRIC" id="fig|797299.3.peg.469"/>
<dbReference type="FunFam" id="3.30.565.10:FF:000006">
    <property type="entry name" value="Sensor histidine kinase WalK"/>
    <property type="match status" value="1"/>
</dbReference>
<evidence type="ECO:0000256" key="5">
    <source>
        <dbReference type="ARBA" id="ARBA00022777"/>
    </source>
</evidence>
<feature type="domain" description="PAS" evidence="8">
    <location>
        <begin position="183"/>
        <end position="219"/>
    </location>
</feature>
<dbReference type="STRING" id="797299.HALLA_07140"/>
<evidence type="ECO:0000256" key="6">
    <source>
        <dbReference type="SAM" id="Coils"/>
    </source>
</evidence>
<evidence type="ECO:0000313" key="10">
    <source>
        <dbReference type="EMBL" id="AHF98659.1"/>
    </source>
</evidence>
<organism evidence="10 11">
    <name type="scientific">Halostagnicola larsenii XH-48</name>
    <dbReference type="NCBI Taxonomy" id="797299"/>
    <lineage>
        <taxon>Archaea</taxon>
        <taxon>Methanobacteriati</taxon>
        <taxon>Methanobacteriota</taxon>
        <taxon>Stenosarchaea group</taxon>
        <taxon>Halobacteria</taxon>
        <taxon>Halobacteriales</taxon>
        <taxon>Natrialbaceae</taxon>
        <taxon>Halostagnicola</taxon>
    </lineage>
</organism>
<sequence length="1072" mass="120538">MATSDRSRDALRSRVRQQEAVAALSRRALETDDVDELLCEGTAAVTETLQADCCGVFESLGKEDGLRLKAGHGWEPDFVETSPILTNGGSDATPELLSSMPVTIPELEADPRFDGAGLFDAHELESGLCVGIGTSDDPWGVLGAYTGTRREFTDHEVTFVRTVANVLASAIDTERTKRSLRDAETLTDRIVETSPVGITVIDADGRNVFANSRGEELLGRPLETLRSYDHDDDRWNLVDERGDPLSSDEMPFSRVEEMGEPVYGETLGLDHPDGTRVWLSAHCAPLTDDDGEFDGAVYALEDITERTRLENELETTLDRVTDAFYSLDDDWRFTYLNDTAEELIDFHDRGLVGEPIWEAFEWAADSRLRTEYERAMATQEPTSFEFYYPEPLERWFEVNAYPSETGLSVYFQDISDRKVIERERAQNTETLNRLYAIASDQHRSFDEKVDRMLEIGRKRLGLEVGYLAKTDLEADQFEVTHASGESENIYPGSTAPLSETYCQRTVDADGLFGFADISTTDSIDEHVYDRWNLDCYLGGEVIVDGERYGTLCFEDTAARSSPFMPAEETFVELITQWVSYELGRERRERHLQRYIRYIDAVLDTIDDVFCIIDEDGGLRRWNETLPEATGYPPAEIGSLDVSTFLALEDAAVENAIDRGLDTGQIRTEAPLRTRDGETLDYEFAVSALENPDGETVLAGIGRDISERKARERALEESERRYRTLVEQFPNGAVTLFDEELRYTLAGGQSVHAVDATVDDIVGSTLWERYPETLAAELEPHFRAALDGCRHSFDFEYQDSHWHAHTLPVSDDEGKVFAGMMMVQDITERVRSKRKLEQLVDELEESNERLEQFAYAASHDMQEPLRMVSSYLTLVERRYGDVLDDEGQEFIDFAVDGADRMQEMINGLLAYSRIDTNGNPFEPVDCEEVLDDVLADLEMKIAETDAEITIEPLPTVYGDPGQLRQLFQNLLDNALTYSGEETPRITVFAETSQSSRTISVRDSGIGIEPTDTDRIFEVFNRLHSVDEYAGAGIGLALCQRIVERHDGRIWADSTGVDGSTFSVQLPAPPHTDD</sequence>
<dbReference type="CDD" id="cd00082">
    <property type="entry name" value="HisKA"/>
    <property type="match status" value="1"/>
</dbReference>
<dbReference type="SUPFAM" id="SSF47384">
    <property type="entry name" value="Homodimeric domain of signal transducing histidine kinase"/>
    <property type="match status" value="1"/>
</dbReference>
<dbReference type="SUPFAM" id="SSF55874">
    <property type="entry name" value="ATPase domain of HSP90 chaperone/DNA topoisomerase II/histidine kinase"/>
    <property type="match status" value="1"/>
</dbReference>
<feature type="domain" description="PAC" evidence="9">
    <location>
        <begin position="665"/>
        <end position="716"/>
    </location>
</feature>
<dbReference type="PANTHER" id="PTHR43304:SF1">
    <property type="entry name" value="PAC DOMAIN-CONTAINING PROTEIN"/>
    <property type="match status" value="1"/>
</dbReference>
<dbReference type="Gene3D" id="3.30.565.10">
    <property type="entry name" value="Histidine kinase-like ATPase, C-terminal domain"/>
    <property type="match status" value="1"/>
</dbReference>
<dbReference type="GeneID" id="25144261"/>
<feature type="domain" description="PAS" evidence="8">
    <location>
        <begin position="594"/>
        <end position="636"/>
    </location>
</feature>
<dbReference type="SUPFAM" id="SSF55781">
    <property type="entry name" value="GAF domain-like"/>
    <property type="match status" value="2"/>
</dbReference>
<comment type="catalytic activity">
    <reaction evidence="1">
        <text>ATP + protein L-histidine = ADP + protein N-phospho-L-histidine.</text>
        <dbReference type="EC" id="2.7.13.3"/>
    </reaction>
</comment>
<feature type="coiled-coil region" evidence="6">
    <location>
        <begin position="828"/>
        <end position="855"/>
    </location>
</feature>
<keyword evidence="4" id="KW-0808">Transferase</keyword>
<dbReference type="SUPFAM" id="SSF55785">
    <property type="entry name" value="PYP-like sensor domain (PAS domain)"/>
    <property type="match status" value="4"/>
</dbReference>
<dbReference type="InterPro" id="IPR036097">
    <property type="entry name" value="HisK_dim/P_sf"/>
</dbReference>
<keyword evidence="6" id="KW-0175">Coiled coil</keyword>
<evidence type="ECO:0000259" key="9">
    <source>
        <dbReference type="PROSITE" id="PS50113"/>
    </source>
</evidence>
<dbReference type="SMART" id="SM00388">
    <property type="entry name" value="HisKA"/>
    <property type="match status" value="1"/>
</dbReference>
<protein>
    <recommendedName>
        <fullName evidence="2">histidine kinase</fullName>
        <ecNumber evidence="2">2.7.13.3</ecNumber>
    </recommendedName>
</protein>
<dbReference type="SMART" id="SM00387">
    <property type="entry name" value="HATPase_c"/>
    <property type="match status" value="1"/>
</dbReference>
<dbReference type="InterPro" id="IPR029016">
    <property type="entry name" value="GAF-like_dom_sf"/>
</dbReference>
<dbReference type="PROSITE" id="PS50113">
    <property type="entry name" value="PAC"/>
    <property type="match status" value="2"/>
</dbReference>
<dbReference type="Pfam" id="PF08448">
    <property type="entry name" value="PAS_4"/>
    <property type="match status" value="4"/>
</dbReference>
<dbReference type="InterPro" id="IPR052162">
    <property type="entry name" value="Sensor_kinase/Photoreceptor"/>
</dbReference>
<evidence type="ECO:0000256" key="1">
    <source>
        <dbReference type="ARBA" id="ARBA00000085"/>
    </source>
</evidence>
<dbReference type="PROSITE" id="PS50112">
    <property type="entry name" value="PAS"/>
    <property type="match status" value="3"/>
</dbReference>